<gene>
    <name evidence="2" type="ORF">M2127_002292</name>
</gene>
<accession>A0AA43MC37</accession>
<dbReference type="Proteomes" id="UP001161160">
    <property type="component" value="Unassembled WGS sequence"/>
</dbReference>
<keyword evidence="3" id="KW-1185">Reference proteome</keyword>
<feature type="compositionally biased region" description="Polar residues" evidence="1">
    <location>
        <begin position="103"/>
        <end position="114"/>
    </location>
</feature>
<sequence length="114" mass="12783">MNKYQAYVRIKGQLVNTAVFADSPIHARLIIQYQFGMNSLASTPSIVTRESRGYQMIDEVISAIKAKPPQTPEQARVANLQKQKDAASKALKAERNRQKIKRAQQQISSARANI</sequence>
<feature type="compositionally biased region" description="Basic and acidic residues" evidence="1">
    <location>
        <begin position="84"/>
        <end position="97"/>
    </location>
</feature>
<evidence type="ECO:0000313" key="2">
    <source>
        <dbReference type="EMBL" id="MDH6504962.1"/>
    </source>
</evidence>
<feature type="region of interest" description="Disordered" evidence="1">
    <location>
        <begin position="84"/>
        <end position="114"/>
    </location>
</feature>
<dbReference type="AlphaFoldDB" id="A0AA43MC37"/>
<reference evidence="2" key="1">
    <citation type="submission" date="2023-04" db="EMBL/GenBank/DDBJ databases">
        <title>Genome Encyclopedia of Bacteria and Archaea VI: Functional Genomics of Type Strains.</title>
        <authorList>
            <person name="Whitman W."/>
        </authorList>
    </citation>
    <scope>NUCLEOTIDE SEQUENCE</scope>
    <source>
        <strain evidence="2">Enz.4-51</strain>
    </source>
</reference>
<dbReference type="EMBL" id="JARXYA010000024">
    <property type="protein sequence ID" value="MDH6504962.1"/>
    <property type="molecule type" value="Genomic_DNA"/>
</dbReference>
<proteinExistence type="predicted"/>
<evidence type="ECO:0000256" key="1">
    <source>
        <dbReference type="SAM" id="MobiDB-lite"/>
    </source>
</evidence>
<dbReference type="RefSeq" id="WP_280757127.1">
    <property type="nucleotide sequence ID" value="NZ_JARXYA010000024.1"/>
</dbReference>
<comment type="caution">
    <text evidence="2">The sequence shown here is derived from an EMBL/GenBank/DDBJ whole genome shotgun (WGS) entry which is preliminary data.</text>
</comment>
<evidence type="ECO:0000313" key="3">
    <source>
        <dbReference type="Proteomes" id="UP001161160"/>
    </source>
</evidence>
<name>A0AA43MC37_9BURK</name>
<organism evidence="2 3">
    <name type="scientific">Polynucleobacter sphagniphilus</name>
    <dbReference type="NCBI Taxonomy" id="1743169"/>
    <lineage>
        <taxon>Bacteria</taxon>
        <taxon>Pseudomonadati</taxon>
        <taxon>Pseudomonadota</taxon>
        <taxon>Betaproteobacteria</taxon>
        <taxon>Burkholderiales</taxon>
        <taxon>Burkholderiaceae</taxon>
        <taxon>Polynucleobacter</taxon>
    </lineage>
</organism>
<protein>
    <submittedName>
        <fullName evidence="2">Uncharacterized protein</fullName>
    </submittedName>
</protein>